<dbReference type="Gene3D" id="3.50.4.10">
    <property type="entry name" value="Hepatocyte Growth Factor"/>
    <property type="match status" value="1"/>
</dbReference>
<dbReference type="OrthoDB" id="5952160at2759"/>
<evidence type="ECO:0000259" key="1">
    <source>
        <dbReference type="Pfam" id="PF00024"/>
    </source>
</evidence>
<evidence type="ECO:0000313" key="3">
    <source>
        <dbReference type="Proteomes" id="UP000594262"/>
    </source>
</evidence>
<protein>
    <recommendedName>
        <fullName evidence="1">Apple domain-containing protein</fullName>
    </recommendedName>
</protein>
<evidence type="ECO:0000313" key="2">
    <source>
        <dbReference type="EnsemblMetazoa" id="CLYHEMP011301.1"/>
    </source>
</evidence>
<reference evidence="2" key="1">
    <citation type="submission" date="2021-01" db="UniProtKB">
        <authorList>
            <consortium name="EnsemblMetazoa"/>
        </authorList>
    </citation>
    <scope>IDENTIFICATION</scope>
</reference>
<dbReference type="AlphaFoldDB" id="A0A7M5WME3"/>
<dbReference type="Pfam" id="PF00024">
    <property type="entry name" value="PAN_1"/>
    <property type="match status" value="1"/>
</dbReference>
<dbReference type="InterPro" id="IPR003609">
    <property type="entry name" value="Pan_app"/>
</dbReference>
<organism evidence="2 3">
    <name type="scientific">Clytia hemisphaerica</name>
    <dbReference type="NCBI Taxonomy" id="252671"/>
    <lineage>
        <taxon>Eukaryota</taxon>
        <taxon>Metazoa</taxon>
        <taxon>Cnidaria</taxon>
        <taxon>Hydrozoa</taxon>
        <taxon>Hydroidolina</taxon>
        <taxon>Leptothecata</taxon>
        <taxon>Obeliida</taxon>
        <taxon>Clytiidae</taxon>
        <taxon>Clytia</taxon>
    </lineage>
</organism>
<dbReference type="SUPFAM" id="SSF57414">
    <property type="entry name" value="Hairpin loop containing domain-like"/>
    <property type="match status" value="1"/>
</dbReference>
<feature type="domain" description="Apple" evidence="1">
    <location>
        <begin position="66"/>
        <end position="137"/>
    </location>
</feature>
<dbReference type="EnsemblMetazoa" id="CLYHEMT011301.1">
    <property type="protein sequence ID" value="CLYHEMP011301.1"/>
    <property type="gene ID" value="CLYHEMG011301"/>
</dbReference>
<name>A0A7M5WME3_9CNID</name>
<proteinExistence type="predicted"/>
<keyword evidence="3" id="KW-1185">Reference proteome</keyword>
<sequence length="411" mass="47042">KLNNQFVFQFFEEYIFLARFPLILKNDEKHTIVLEMKATVIKLILILYLTDTGFGQSITLNFALRGKRLTSGNILLSLQEIGSPSICVTNCLAFGSTKCKSVNYNKVTKECQLIDENQNLFDEEKFEENDDWIYYGNRERTRKPECKTKEAGTDCCLPSNDILSCRKPQSCQDIKDSCPTCDTGNYVIKEKSVVCIFNDNNYPTCKVLKQRYPSLKTGFHRVGYGEDVVEFYCDMDLEGGGWLLVANLTISDVSEAPNLHYDLIKKTQLTSLQEVRTGAYALAYETLRNLRTQNAFSEIRIKCRKAVFGKLVHVVLMNVDQFVGIVSKNQKLEGTDFRFLPDDEFKSFYPAYNTFYGSGNLYDHQVYISSIAVVSLITSPDRYECGDYKDIASPPPGYVYDPVGYWQFYVR</sequence>
<dbReference type="Proteomes" id="UP000594262">
    <property type="component" value="Unplaced"/>
</dbReference>
<accession>A0A7M5WME3</accession>
<dbReference type="CDD" id="cd01099">
    <property type="entry name" value="PAN_AP_HGF"/>
    <property type="match status" value="1"/>
</dbReference>
<dbReference type="NCBIfam" id="NF040941">
    <property type="entry name" value="GGGWT_bact"/>
    <property type="match status" value="1"/>
</dbReference>